<accession>A0ABN9L8E0</accession>
<name>A0ABN9L8E0_9NEOB</name>
<evidence type="ECO:0000313" key="2">
    <source>
        <dbReference type="Proteomes" id="UP001176940"/>
    </source>
</evidence>
<keyword evidence="2" id="KW-1185">Reference proteome</keyword>
<comment type="caution">
    <text evidence="1">The sequence shown here is derived from an EMBL/GenBank/DDBJ whole genome shotgun (WGS) entry which is preliminary data.</text>
</comment>
<proteinExistence type="predicted"/>
<organism evidence="1 2">
    <name type="scientific">Ranitomeya imitator</name>
    <name type="common">mimic poison frog</name>
    <dbReference type="NCBI Taxonomy" id="111125"/>
    <lineage>
        <taxon>Eukaryota</taxon>
        <taxon>Metazoa</taxon>
        <taxon>Chordata</taxon>
        <taxon>Craniata</taxon>
        <taxon>Vertebrata</taxon>
        <taxon>Euteleostomi</taxon>
        <taxon>Amphibia</taxon>
        <taxon>Batrachia</taxon>
        <taxon>Anura</taxon>
        <taxon>Neobatrachia</taxon>
        <taxon>Hyloidea</taxon>
        <taxon>Dendrobatidae</taxon>
        <taxon>Dendrobatinae</taxon>
        <taxon>Ranitomeya</taxon>
    </lineage>
</organism>
<sequence>MQLGVSKCFVQNLDLLPSVRRFSALGLLGAARVWVQFYWCCQGLGAICWVLPGYGCNFLGVPRVWVQFSWCSQGLGTVCWVLPGSGCRVWVQVSWCSQGLGTVCWVLPGSGYSFLGVPRVWVQ</sequence>
<dbReference type="EMBL" id="CAUEEQ010011728">
    <property type="protein sequence ID" value="CAJ0935807.1"/>
    <property type="molecule type" value="Genomic_DNA"/>
</dbReference>
<gene>
    <name evidence="1" type="ORF">RIMI_LOCUS6498598</name>
</gene>
<reference evidence="1" key="1">
    <citation type="submission" date="2023-07" db="EMBL/GenBank/DDBJ databases">
        <authorList>
            <person name="Stuckert A."/>
        </authorList>
    </citation>
    <scope>NUCLEOTIDE SEQUENCE</scope>
</reference>
<protein>
    <submittedName>
        <fullName evidence="1">Uncharacterized protein</fullName>
    </submittedName>
</protein>
<dbReference type="Proteomes" id="UP001176940">
    <property type="component" value="Unassembled WGS sequence"/>
</dbReference>
<evidence type="ECO:0000313" key="1">
    <source>
        <dbReference type="EMBL" id="CAJ0935807.1"/>
    </source>
</evidence>
<feature type="non-terminal residue" evidence="1">
    <location>
        <position position="123"/>
    </location>
</feature>